<dbReference type="InterPro" id="IPR029058">
    <property type="entry name" value="AB_hydrolase_fold"/>
</dbReference>
<gene>
    <name evidence="4" type="ORF">HNP84_005189</name>
</gene>
<comment type="similarity">
    <text evidence="1">Belongs to the thioesterase family.</text>
</comment>
<dbReference type="EMBL" id="JACHGN010000011">
    <property type="protein sequence ID" value="MBB5135445.1"/>
    <property type="molecule type" value="Genomic_DNA"/>
</dbReference>
<dbReference type="Gene3D" id="3.40.50.1820">
    <property type="entry name" value="alpha/beta hydrolase"/>
    <property type="match status" value="1"/>
</dbReference>
<evidence type="ECO:0000259" key="3">
    <source>
        <dbReference type="SMART" id="SM00824"/>
    </source>
</evidence>
<dbReference type="Proteomes" id="UP000578449">
    <property type="component" value="Unassembled WGS sequence"/>
</dbReference>
<reference evidence="4 5" key="1">
    <citation type="submission" date="2020-08" db="EMBL/GenBank/DDBJ databases">
        <title>Genomic Encyclopedia of Type Strains, Phase IV (KMG-IV): sequencing the most valuable type-strain genomes for metagenomic binning, comparative biology and taxonomic classification.</title>
        <authorList>
            <person name="Goeker M."/>
        </authorList>
    </citation>
    <scope>NUCLEOTIDE SEQUENCE [LARGE SCALE GENOMIC DNA]</scope>
    <source>
        <strain evidence="4 5">DSM 45615</strain>
    </source>
</reference>
<dbReference type="InterPro" id="IPR012223">
    <property type="entry name" value="TEII"/>
</dbReference>
<dbReference type="GO" id="GO:0008610">
    <property type="term" value="P:lipid biosynthetic process"/>
    <property type="evidence" value="ECO:0007669"/>
    <property type="project" value="TreeGrafter"/>
</dbReference>
<proteinExistence type="inferred from homology"/>
<protein>
    <submittedName>
        <fullName evidence="4">Pyochelin biosynthetic protein PchC</fullName>
    </submittedName>
</protein>
<dbReference type="GO" id="GO:0016787">
    <property type="term" value="F:hydrolase activity"/>
    <property type="evidence" value="ECO:0007669"/>
    <property type="project" value="UniProtKB-KW"/>
</dbReference>
<keyword evidence="5" id="KW-1185">Reference proteome</keyword>
<dbReference type="SMART" id="SM00824">
    <property type="entry name" value="PKS_TE"/>
    <property type="match status" value="1"/>
</dbReference>
<dbReference type="PANTHER" id="PTHR11487:SF0">
    <property type="entry name" value="S-ACYL FATTY ACID SYNTHASE THIOESTERASE, MEDIUM CHAIN"/>
    <property type="match status" value="1"/>
</dbReference>
<feature type="domain" description="Thioesterase TesA-like" evidence="3">
    <location>
        <begin position="26"/>
        <end position="245"/>
    </location>
</feature>
<evidence type="ECO:0000256" key="2">
    <source>
        <dbReference type="ARBA" id="ARBA00022801"/>
    </source>
</evidence>
<comment type="caution">
    <text evidence="4">The sequence shown here is derived from an EMBL/GenBank/DDBJ whole genome shotgun (WGS) entry which is preliminary data.</text>
</comment>
<dbReference type="SUPFAM" id="SSF53474">
    <property type="entry name" value="alpha/beta-Hydrolases"/>
    <property type="match status" value="1"/>
</dbReference>
<dbReference type="PANTHER" id="PTHR11487">
    <property type="entry name" value="THIOESTERASE"/>
    <property type="match status" value="1"/>
</dbReference>
<keyword evidence="2" id="KW-0378">Hydrolase</keyword>
<organism evidence="4 5">
    <name type="scientific">Thermocatellispora tengchongensis</name>
    <dbReference type="NCBI Taxonomy" id="1073253"/>
    <lineage>
        <taxon>Bacteria</taxon>
        <taxon>Bacillati</taxon>
        <taxon>Actinomycetota</taxon>
        <taxon>Actinomycetes</taxon>
        <taxon>Streptosporangiales</taxon>
        <taxon>Streptosporangiaceae</taxon>
        <taxon>Thermocatellispora</taxon>
    </lineage>
</organism>
<evidence type="ECO:0000256" key="1">
    <source>
        <dbReference type="ARBA" id="ARBA00007169"/>
    </source>
</evidence>
<evidence type="ECO:0000313" key="5">
    <source>
        <dbReference type="Proteomes" id="UP000578449"/>
    </source>
</evidence>
<dbReference type="Pfam" id="PF00975">
    <property type="entry name" value="Thioesterase"/>
    <property type="match status" value="1"/>
</dbReference>
<sequence>MSAVTGALGPWLRRFEPRPAASYRLICFPHAGGGAGAYRSWNALLPPSVELLAVQYPGREDRFPDPLVDDMDELAGAVAAALRGALDRPYMVFGHSMGAAVAYETVHLLRPHEPAALFVSGRPAPDRFRGGDVHRRDDEGLIDELTRLGGTDRDVLADPALRRAVLAYVRNDYKLIENYRPRSRPPLTCPLTVLTGADDPELPPDQAGGWARLTSGRTEVLTFPGGHFYLVPRRSEVVAAIVRRLDPALVHTSPWP</sequence>
<accession>A0A840PHD6</accession>
<dbReference type="AlphaFoldDB" id="A0A840PHD6"/>
<name>A0A840PHD6_9ACTN</name>
<dbReference type="InterPro" id="IPR001031">
    <property type="entry name" value="Thioesterase"/>
</dbReference>
<dbReference type="RefSeq" id="WP_312925678.1">
    <property type="nucleotide sequence ID" value="NZ_BAABIX010000002.1"/>
</dbReference>
<dbReference type="InterPro" id="IPR020802">
    <property type="entry name" value="TesA-like"/>
</dbReference>
<evidence type="ECO:0000313" key="4">
    <source>
        <dbReference type="EMBL" id="MBB5135445.1"/>
    </source>
</evidence>